<organism evidence="2 3">
    <name type="scientific">Hohenbuehelia grisea</name>
    <dbReference type="NCBI Taxonomy" id="104357"/>
    <lineage>
        <taxon>Eukaryota</taxon>
        <taxon>Fungi</taxon>
        <taxon>Dikarya</taxon>
        <taxon>Basidiomycota</taxon>
        <taxon>Agaricomycotina</taxon>
        <taxon>Agaricomycetes</taxon>
        <taxon>Agaricomycetidae</taxon>
        <taxon>Agaricales</taxon>
        <taxon>Pleurotineae</taxon>
        <taxon>Pleurotaceae</taxon>
        <taxon>Hohenbuehelia</taxon>
    </lineage>
</organism>
<comment type="caution">
    <text evidence="2">The sequence shown here is derived from an EMBL/GenBank/DDBJ whole genome shotgun (WGS) entry which is preliminary data.</text>
</comment>
<dbReference type="InterPro" id="IPR045338">
    <property type="entry name" value="DUF6535"/>
</dbReference>
<protein>
    <recommendedName>
        <fullName evidence="1">DUF6535 domain-containing protein</fullName>
    </recommendedName>
</protein>
<dbReference type="Pfam" id="PF20153">
    <property type="entry name" value="DUF6535"/>
    <property type="match status" value="1"/>
</dbReference>
<evidence type="ECO:0000313" key="3">
    <source>
        <dbReference type="Proteomes" id="UP001556367"/>
    </source>
</evidence>
<dbReference type="Proteomes" id="UP001556367">
    <property type="component" value="Unassembled WGS sequence"/>
</dbReference>
<evidence type="ECO:0000313" key="2">
    <source>
        <dbReference type="EMBL" id="KAL0948975.1"/>
    </source>
</evidence>
<accession>A0ABR3J0G5</accession>
<gene>
    <name evidence="2" type="ORF">HGRIS_009075</name>
</gene>
<keyword evidence="3" id="KW-1185">Reference proteome</keyword>
<proteinExistence type="predicted"/>
<reference evidence="3" key="1">
    <citation type="submission" date="2024-06" db="EMBL/GenBank/DDBJ databases">
        <title>Multi-omics analyses provide insights into the biosynthesis of the anticancer antibiotic pleurotin in Hohenbuehelia grisea.</title>
        <authorList>
            <person name="Weaver J.A."/>
            <person name="Alberti F."/>
        </authorList>
    </citation>
    <scope>NUCLEOTIDE SEQUENCE [LARGE SCALE GENOMIC DNA]</scope>
    <source>
        <strain evidence="3">T-177</strain>
    </source>
</reference>
<evidence type="ECO:0000259" key="1">
    <source>
        <dbReference type="Pfam" id="PF20153"/>
    </source>
</evidence>
<feature type="domain" description="DUF6535" evidence="1">
    <location>
        <begin position="44"/>
        <end position="74"/>
    </location>
</feature>
<dbReference type="EMBL" id="JASNQZ010000012">
    <property type="protein sequence ID" value="KAL0948975.1"/>
    <property type="molecule type" value="Genomic_DNA"/>
</dbReference>
<sequence length="83" mass="9618">MLKSTPKFQHASPQQLGFVDPRDYEKKYPEDAKYEELSEDARVWRVYLDVAGEYDAELVNKASDSLDLLLVFARFSVARSLFL</sequence>
<name>A0ABR3J0G5_9AGAR</name>